<keyword evidence="2" id="KW-1185">Reference proteome</keyword>
<dbReference type="EMBL" id="JPVQ01000017">
    <property type="protein sequence ID" value="KGR90593.1"/>
    <property type="molecule type" value="Genomic_DNA"/>
</dbReference>
<dbReference type="Proteomes" id="UP000030595">
    <property type="component" value="Unassembled WGS sequence"/>
</dbReference>
<sequence length="155" mass="18490">MEQMDNKIITAVKNGLKGFEIGAYFIGCFFENYPYYEYFNSPNIEVRKYSNAVYMVKLGNWRVGCAFPFYSKQEELARYTLAFIENKDTIRSEFPSIYLQILNNWRILLEMCDEGDEHWEINIPSILIEKIRKEIDLHTLEDFLDDDDLIRELNI</sequence>
<reference evidence="1 2" key="1">
    <citation type="submission" date="2014-02" db="EMBL/GenBank/DDBJ databases">
        <title>Draft genome sequence of Lysinibacillus massiliensis CCUG 49529.</title>
        <authorList>
            <person name="Zhang F."/>
            <person name="Wang G."/>
            <person name="Zhang L."/>
        </authorList>
    </citation>
    <scope>NUCLEOTIDE SEQUENCE [LARGE SCALE GENOMIC DNA]</scope>
    <source>
        <strain evidence="1 2">CCUG 49529</strain>
    </source>
</reference>
<gene>
    <name evidence="1" type="ORF">CD30_11025</name>
</gene>
<comment type="caution">
    <text evidence="1">The sequence shown here is derived from an EMBL/GenBank/DDBJ whole genome shotgun (WGS) entry which is preliminary data.</text>
</comment>
<dbReference type="RefSeq" id="WP_036176559.1">
    <property type="nucleotide sequence ID" value="NZ_AVCZ01000017.1"/>
</dbReference>
<protein>
    <submittedName>
        <fullName evidence="1">Uncharacterized protein</fullName>
    </submittedName>
</protein>
<proteinExistence type="predicted"/>
<evidence type="ECO:0000313" key="2">
    <source>
        <dbReference type="Proteomes" id="UP000030595"/>
    </source>
</evidence>
<dbReference type="AlphaFoldDB" id="A0A0A3J5Z0"/>
<dbReference type="eggNOG" id="ENOG50322TC">
    <property type="taxonomic scope" value="Bacteria"/>
</dbReference>
<name>A0A0A3J5Z0_9BACL</name>
<organism evidence="1 2">
    <name type="scientific">Ureibacillus massiliensis 4400831 = CIP 108448 = CCUG 49529</name>
    <dbReference type="NCBI Taxonomy" id="1211035"/>
    <lineage>
        <taxon>Bacteria</taxon>
        <taxon>Bacillati</taxon>
        <taxon>Bacillota</taxon>
        <taxon>Bacilli</taxon>
        <taxon>Bacillales</taxon>
        <taxon>Caryophanaceae</taxon>
        <taxon>Ureibacillus</taxon>
    </lineage>
</organism>
<accession>A0A0A3J5Z0</accession>
<evidence type="ECO:0000313" key="1">
    <source>
        <dbReference type="EMBL" id="KGR90593.1"/>
    </source>
</evidence>